<feature type="transmembrane region" description="Helical" evidence="14">
    <location>
        <begin position="382"/>
        <end position="405"/>
    </location>
</feature>
<keyword evidence="9" id="KW-0969">Cilium</keyword>
<feature type="transmembrane region" description="Helical" evidence="14">
    <location>
        <begin position="114"/>
        <end position="135"/>
    </location>
</feature>
<dbReference type="Pfam" id="PF25143">
    <property type="entry name" value="Zn_ribbon_IFT122_C"/>
    <property type="match status" value="1"/>
</dbReference>
<evidence type="ECO:0000259" key="18">
    <source>
        <dbReference type="Pfam" id="PF25295"/>
    </source>
</evidence>
<dbReference type="Gene3D" id="2.130.10.10">
    <property type="entry name" value="YVTN repeat-like/Quinoprotein amine dehydrogenase"/>
    <property type="match status" value="2"/>
</dbReference>
<dbReference type="InterPro" id="IPR056838">
    <property type="entry name" value="Zn_ribbon_IFT122"/>
</dbReference>
<feature type="region of interest" description="Disordered" evidence="13">
    <location>
        <begin position="1586"/>
        <end position="1622"/>
    </location>
</feature>
<evidence type="ECO:0000256" key="6">
    <source>
        <dbReference type="ARBA" id="ARBA00022692"/>
    </source>
</evidence>
<keyword evidence="5 12" id="KW-0853">WD repeat</keyword>
<feature type="transmembrane region" description="Helical" evidence="14">
    <location>
        <begin position="249"/>
        <end position="267"/>
    </location>
</feature>
<dbReference type="SUPFAM" id="SSF50978">
    <property type="entry name" value="WD40 repeat-like"/>
    <property type="match status" value="2"/>
</dbReference>
<dbReference type="PROSITE" id="PS50082">
    <property type="entry name" value="WD_REPEATS_2"/>
    <property type="match status" value="1"/>
</dbReference>
<feature type="domain" description="IFT122 second beta-propeller" evidence="15">
    <location>
        <begin position="803"/>
        <end position="1055"/>
    </location>
</feature>
<feature type="transmembrane region" description="Helical" evidence="14">
    <location>
        <begin position="426"/>
        <end position="450"/>
    </location>
</feature>
<dbReference type="Pfam" id="PF23377">
    <property type="entry name" value="Beta-prop_IFT122_2nd"/>
    <property type="match status" value="1"/>
</dbReference>
<feature type="domain" description="IFT122 first beta-propeller" evidence="16">
    <location>
        <begin position="696"/>
        <end position="798"/>
    </location>
</feature>
<evidence type="ECO:0000259" key="15">
    <source>
        <dbReference type="Pfam" id="PF23377"/>
    </source>
</evidence>
<evidence type="ECO:0000256" key="8">
    <source>
        <dbReference type="ARBA" id="ARBA00022989"/>
    </source>
</evidence>
<keyword evidence="19" id="KW-0282">Flagellum</keyword>
<feature type="domain" description="IFT122 zinc ribbon" evidence="17">
    <location>
        <begin position="1519"/>
        <end position="1564"/>
    </location>
</feature>
<dbReference type="PROSITE" id="PS50294">
    <property type="entry name" value="WD_REPEATS_REGION"/>
    <property type="match status" value="1"/>
</dbReference>
<dbReference type="GO" id="GO:0030991">
    <property type="term" value="C:intraciliary transport particle A"/>
    <property type="evidence" value="ECO:0007669"/>
    <property type="project" value="TreeGrafter"/>
</dbReference>
<feature type="transmembrane region" description="Helical" evidence="14">
    <location>
        <begin position="179"/>
        <end position="202"/>
    </location>
</feature>
<feature type="transmembrane region" description="Helical" evidence="14">
    <location>
        <begin position="141"/>
        <end position="158"/>
    </location>
</feature>
<dbReference type="Pfam" id="PF04515">
    <property type="entry name" value="Choline_transpo"/>
    <property type="match status" value="1"/>
</dbReference>
<dbReference type="Gene3D" id="1.25.40.470">
    <property type="match status" value="2"/>
</dbReference>
<protein>
    <recommendedName>
        <fullName evidence="4">Intraflagellar transport protein 122 homolog</fullName>
    </recommendedName>
</protein>
<dbReference type="InterPro" id="IPR039857">
    <property type="entry name" value="Ift122/121"/>
</dbReference>
<dbReference type="InterPro" id="IPR015943">
    <property type="entry name" value="WD40/YVTN_repeat-like_dom_sf"/>
</dbReference>
<dbReference type="EMBL" id="JNBS01001100">
    <property type="protein sequence ID" value="OQS02637.1"/>
    <property type="molecule type" value="Genomic_DNA"/>
</dbReference>
<feature type="transmembrane region" description="Helical" evidence="14">
    <location>
        <begin position="287"/>
        <end position="307"/>
    </location>
</feature>
<evidence type="ECO:0000256" key="12">
    <source>
        <dbReference type="PROSITE-ProRule" id="PRU00221"/>
    </source>
</evidence>
<dbReference type="Pfam" id="PF25295">
    <property type="entry name" value="TPR_IFT122"/>
    <property type="match status" value="1"/>
</dbReference>
<dbReference type="InterPro" id="IPR036322">
    <property type="entry name" value="WD40_repeat_dom_sf"/>
</dbReference>
<dbReference type="InterPro" id="IPR056153">
    <property type="entry name" value="Beta-prop_IFT122_1st"/>
</dbReference>
<sequence length="1721" mass="193036">MYQYQSVDQHEPMLGGQKRPAAAPVESRRLEAASPKCNDWFFALLFVLHLVVIDYLAFTKGLDYLNTFEKDHPSPAAGKSLTAVVGVSGGLIGASVLFSALWMKLLMAFAEHMIKFALWMNVGMLLGFAVATLFVNPIMPFVFLFMAAINICYIYAVQNRIGFASANLKIACSAVGHNLSIFGVALFLLLVQVVWLGVWSLSAVGVYQVFRKSDPNCAAEEAHGQPCGGAGFGVTMFFLLISVFWGQQVVQNVLTCTTAGTVATWWYHQNPQGGVGGALYRSMTSSFGSICFGSLIVAVLSAMRTVANAIKNQAAQDDNAALACVACLVECILNCIESIMEYFNQWAYTYVGIYGFDFRTSGKAVMDLFNNRGWTAVINDDLASTALSIGALGVGILSCCIGLLVAQFAPIDWSAHLGQNVDHTTVFVILGTIGFIAGFSMAMILANLLITGLHTIFVCFAEDPMSFQRAHPEHYNELVVAWRHFHPDALVTAYGTYSGREAKKMRTNLAWSDKAPDRNGAKVVVQDVAFHPDGSQLVAAIGNRVMIYDASNGTLLHSLKGHKDTVYTVDYSHDGKRFASGGADNVVIIWTDKAEGILKYTHNESIQKVTYNPQSQCLASCTAADFGLWSPEQKSVAKHKIIAKILSASWSYDGELLALGLFNGQVLIRDKQGGDKALIERSAPIWTLCWSPSRDDQIDMLAVGCWDRTMSFYQSNGTQIGKDRKLQFDPCSVSYYHKGKYLIISGSHHKASLYTKEGIFLSDICDTGAWVWAAKARPKTNAIAIGSDDGTIAVYNLVFGTVHGIFQERYSYRENMTDVIVQHLMTDQKVRIKTRDYVKKIAVYRDRLAVQLSDRIIIYELSNETSYDMHYRVRERIQKDLPCSLLVVTSLHFILCQQRKLQQYNFTGKKEREWILEAPIRYITVTGGAKGKEGLLVGLKDGSVLQIFIDNPFPIPLIKQANAIVCLDISANREKLAVVDDCNNCLVYNLITKELLYEEKGANSVAWNNEFEDMLCFAGNNQLKIKTGNFPVHSQRMQGFVVGFTGSKVFCLHALTVQAIDVPQSAPLCRYVEQNEFNLAYAVACLGVTESDWRFLAWEALKHMNFEIARKSFVRVRDIRYIELVNSLEATRKSQEATSTTPEGEKKNKMLMQAEILAYQGKFLMAAKVLMDCDEVTRAIQMFSDLRMWDEAKKFAAQSKAIDVKQLVQDQAKWAEDVHDWRAASEMYLASGNLLKAVQIMGARGWYNDLVEVVQRPEAANDAQVLALCADYLYKAGKFKQCRDVYIKIGDFDALLKMHIDCQEWDEAVRLAQKHKDKVKNLADVYVPYAEWLSTQDRYEDALGAYTLAKRPDQCMVLLEELISSAVAETRFKDASYYHWRLCDEMLSSVKATSPESVTEAEQQIITKALQHEVYGKIYYAYSMVFAYTDEPFTTLQPETLFHASRFLLNVLGKDRPPPGISVARIAFTLAQHAQQLEAYKLARQMYERLHQMRVRQEWQQTVDITSMVIQTKPYSDREDLLPIDYRSSSTNPLLHPSNGGDVCVNSGHPFIRSFLSFDNLPLVEFRPTPDISDEEAVALIEMLPSNDDISNQGNDKWKTTDNGNSQSMQLNDDDEPKNNTSNLFEKALNKQSGSSQRGSAVQYRVLQVDGKVLASLKPNEVFVVKYPTKALRYKYYKNMIPDIKVHLSPSCRLFFHDDDFEFEHLRQGCCPYCRVNEFTD</sequence>
<evidence type="ECO:0000256" key="4">
    <source>
        <dbReference type="ARBA" id="ARBA00019442"/>
    </source>
</evidence>
<evidence type="ECO:0000256" key="2">
    <source>
        <dbReference type="ARBA" id="ARBA00004141"/>
    </source>
</evidence>
<dbReference type="InterPro" id="IPR056152">
    <property type="entry name" value="Beta-prop_IFT122_2nd"/>
</dbReference>
<dbReference type="GO" id="GO:0097730">
    <property type="term" value="C:non-motile cilium"/>
    <property type="evidence" value="ECO:0007669"/>
    <property type="project" value="TreeGrafter"/>
</dbReference>
<evidence type="ECO:0000256" key="13">
    <source>
        <dbReference type="SAM" id="MobiDB-lite"/>
    </source>
</evidence>
<dbReference type="InterPro" id="IPR007603">
    <property type="entry name" value="Choline_transptr-like"/>
</dbReference>
<evidence type="ECO:0000256" key="11">
    <source>
        <dbReference type="ARBA" id="ARBA00023273"/>
    </source>
</evidence>
<dbReference type="Pfam" id="PF25144">
    <property type="entry name" value="Zn_ribbon_IFT122"/>
    <property type="match status" value="1"/>
</dbReference>
<dbReference type="InterPro" id="IPR001680">
    <property type="entry name" value="WD40_rpt"/>
</dbReference>
<feature type="repeat" description="WD" evidence="12">
    <location>
        <begin position="559"/>
        <end position="590"/>
    </location>
</feature>
<gene>
    <name evidence="19" type="ORF">THRCLA_05003</name>
</gene>
<evidence type="ECO:0000256" key="7">
    <source>
        <dbReference type="ARBA" id="ARBA00022737"/>
    </source>
</evidence>
<dbReference type="SMART" id="SM00320">
    <property type="entry name" value="WD40"/>
    <property type="match status" value="7"/>
</dbReference>
<dbReference type="PANTHER" id="PTHR12764:SF4">
    <property type="entry name" value="INTRAFLAGELLAR TRANSPORT PROTEIN 122 HOMOLOG"/>
    <property type="match status" value="1"/>
</dbReference>
<organism evidence="19 20">
    <name type="scientific">Thraustotheca clavata</name>
    <dbReference type="NCBI Taxonomy" id="74557"/>
    <lineage>
        <taxon>Eukaryota</taxon>
        <taxon>Sar</taxon>
        <taxon>Stramenopiles</taxon>
        <taxon>Oomycota</taxon>
        <taxon>Saprolegniomycetes</taxon>
        <taxon>Saprolegniales</taxon>
        <taxon>Achlyaceae</taxon>
        <taxon>Thraustotheca</taxon>
    </lineage>
</organism>
<dbReference type="GO" id="GO:0022857">
    <property type="term" value="F:transmembrane transporter activity"/>
    <property type="evidence" value="ECO:0007669"/>
    <property type="project" value="InterPro"/>
</dbReference>
<feature type="transmembrane region" description="Helical" evidence="14">
    <location>
        <begin position="78"/>
        <end position="102"/>
    </location>
</feature>
<dbReference type="Proteomes" id="UP000243217">
    <property type="component" value="Unassembled WGS sequence"/>
</dbReference>
<evidence type="ECO:0000256" key="1">
    <source>
        <dbReference type="ARBA" id="ARBA00004138"/>
    </source>
</evidence>
<feature type="transmembrane region" description="Helical" evidence="14">
    <location>
        <begin position="40"/>
        <end position="58"/>
    </location>
</feature>
<comment type="caution">
    <text evidence="19">The sequence shown here is derived from an EMBL/GenBank/DDBJ whole genome shotgun (WGS) entry which is preliminary data.</text>
</comment>
<evidence type="ECO:0000256" key="3">
    <source>
        <dbReference type="ARBA" id="ARBA00007168"/>
    </source>
</evidence>
<dbReference type="STRING" id="74557.A0A1V9ZXB1"/>
<evidence type="ECO:0000259" key="17">
    <source>
        <dbReference type="Pfam" id="PF25144"/>
    </source>
</evidence>
<evidence type="ECO:0000256" key="10">
    <source>
        <dbReference type="ARBA" id="ARBA00023136"/>
    </source>
</evidence>
<evidence type="ECO:0000256" key="14">
    <source>
        <dbReference type="SAM" id="Phobius"/>
    </source>
</evidence>
<feature type="compositionally biased region" description="Polar residues" evidence="13">
    <location>
        <begin position="1588"/>
        <end position="1611"/>
    </location>
</feature>
<comment type="subcellular location">
    <subcellularLocation>
        <location evidence="1">Cell projection</location>
        <location evidence="1">Cilium</location>
    </subcellularLocation>
    <subcellularLocation>
        <location evidence="2">Membrane</location>
        <topology evidence="2">Multi-pass membrane protein</topology>
    </subcellularLocation>
</comment>
<evidence type="ECO:0000256" key="9">
    <source>
        <dbReference type="ARBA" id="ARBA00023069"/>
    </source>
</evidence>
<keyword evidence="20" id="KW-1185">Reference proteome</keyword>
<dbReference type="GO" id="GO:0035721">
    <property type="term" value="P:intraciliary retrograde transport"/>
    <property type="evidence" value="ECO:0007669"/>
    <property type="project" value="TreeGrafter"/>
</dbReference>
<keyword evidence="7" id="KW-0677">Repeat</keyword>
<dbReference type="GO" id="GO:1905515">
    <property type="term" value="P:non-motile cilium assembly"/>
    <property type="evidence" value="ECO:0007669"/>
    <property type="project" value="TreeGrafter"/>
</dbReference>
<keyword evidence="11" id="KW-0966">Cell projection</keyword>
<evidence type="ECO:0000256" key="5">
    <source>
        <dbReference type="ARBA" id="ARBA00022574"/>
    </source>
</evidence>
<dbReference type="Pfam" id="PF23381">
    <property type="entry name" value="Beta-prop_IFT122_1st"/>
    <property type="match status" value="2"/>
</dbReference>
<proteinExistence type="inferred from homology"/>
<dbReference type="GO" id="GO:0016020">
    <property type="term" value="C:membrane"/>
    <property type="evidence" value="ECO:0007669"/>
    <property type="project" value="UniProtKB-SubCell"/>
</dbReference>
<feature type="domain" description="IFT122 first beta-propeller" evidence="16">
    <location>
        <begin position="509"/>
        <end position="694"/>
    </location>
</feature>
<keyword evidence="8 14" id="KW-1133">Transmembrane helix</keyword>
<name>A0A1V9ZXB1_9STRA</name>
<dbReference type="InterPro" id="IPR057411">
    <property type="entry name" value="TPR_IFT122"/>
</dbReference>
<keyword evidence="10 14" id="KW-0472">Membrane</keyword>
<feature type="transmembrane region" description="Helical" evidence="14">
    <location>
        <begin position="319"/>
        <end position="340"/>
    </location>
</feature>
<accession>A0A1V9ZXB1</accession>
<evidence type="ECO:0000313" key="20">
    <source>
        <dbReference type="Proteomes" id="UP000243217"/>
    </source>
</evidence>
<reference evidence="19 20" key="1">
    <citation type="journal article" date="2014" name="Genome Biol. Evol.">
        <title>The secreted proteins of Achlya hypogyna and Thraustotheca clavata identify the ancestral oomycete secretome and reveal gene acquisitions by horizontal gene transfer.</title>
        <authorList>
            <person name="Misner I."/>
            <person name="Blouin N."/>
            <person name="Leonard G."/>
            <person name="Richards T.A."/>
            <person name="Lane C.E."/>
        </authorList>
    </citation>
    <scope>NUCLEOTIDE SEQUENCE [LARGE SCALE GENOMIC DNA]</scope>
    <source>
        <strain evidence="19 20">ATCC 34112</strain>
    </source>
</reference>
<dbReference type="PANTHER" id="PTHR12764">
    <property type="entry name" value="WD REPEAT DOMAIN-RELATED"/>
    <property type="match status" value="1"/>
</dbReference>
<comment type="similarity">
    <text evidence="3">Belongs to the CTL (choline transporter-like) family.</text>
</comment>
<feature type="domain" description="Intraflagellar transport protein 122 homolog TPR" evidence="18">
    <location>
        <begin position="1064"/>
        <end position="1462"/>
    </location>
</feature>
<keyword evidence="6 14" id="KW-0812">Transmembrane</keyword>
<evidence type="ECO:0000259" key="16">
    <source>
        <dbReference type="Pfam" id="PF23381"/>
    </source>
</evidence>
<dbReference type="GO" id="GO:0061512">
    <property type="term" value="P:protein localization to cilium"/>
    <property type="evidence" value="ECO:0007669"/>
    <property type="project" value="TreeGrafter"/>
</dbReference>
<dbReference type="OrthoDB" id="10255582at2759"/>
<evidence type="ECO:0000313" key="19">
    <source>
        <dbReference type="EMBL" id="OQS02637.1"/>
    </source>
</evidence>
<feature type="transmembrane region" description="Helical" evidence="14">
    <location>
        <begin position="222"/>
        <end position="242"/>
    </location>
</feature>